<dbReference type="PANTHER" id="PTHR44591:SF3">
    <property type="entry name" value="RESPONSE REGULATORY DOMAIN-CONTAINING PROTEIN"/>
    <property type="match status" value="1"/>
</dbReference>
<dbReference type="InterPro" id="IPR036457">
    <property type="entry name" value="PPM-type-like_dom_sf"/>
</dbReference>
<dbReference type="InterPro" id="IPR001932">
    <property type="entry name" value="PPM-type_phosphatase-like_dom"/>
</dbReference>
<dbReference type="SMART" id="SM00331">
    <property type="entry name" value="PP2C_SIG"/>
    <property type="match status" value="1"/>
</dbReference>
<dbReference type="InterPro" id="IPR011006">
    <property type="entry name" value="CheY-like_superfamily"/>
</dbReference>
<name>A0ABY5GD05_9GAMM</name>
<dbReference type="SUPFAM" id="SSF55874">
    <property type="entry name" value="ATPase domain of HSP90 chaperone/DNA topoisomerase II/histidine kinase"/>
    <property type="match status" value="1"/>
</dbReference>
<dbReference type="SMART" id="SM00448">
    <property type="entry name" value="REC"/>
    <property type="match status" value="1"/>
</dbReference>
<sequence length="490" mass="54640">MKQCLLSHQFPLSLSALAGIRQSLKRQLNLLQIADATAQTVELVTTEYLTNLLQHQAQPSQQVILRFYKQQQVLIFEIEDDGPGWPALTTRLDQASLPSELATNGMGLGLIAALLPEHQYHHKPGQSRLAFVLPEAPPQPTVLVIDDSASQLNLLREYLNQDYQVIAFSAAREALDWLASNECDLVITDLHMPQMSGFELRRQVAQLPKHSLLPFIFLTGDELPATRNRAATQAIDDYLIKPAPRSVLLDSLARVLARHQNLETLYEQMLLNSLLPQLTETPFATSAWQRLHQSFPENSGDFLLSKTVSHQRTLLVLGDQMGHGPVARANGAAWIGFMQGLLNHPDITPSRFISLVNQELYRIGETLPHLMCLMVLEIDDAGTLQVINAGMPPYILQQQGHLRAEAHTIGLLGIDPEVNPVAQRYELAPGDSFHGFSDGVAEQVTTLTNQLTASDQMQYSLSGNTLHQHLWQFDQQGIQDDKKLLSLIKR</sequence>
<dbReference type="Pfam" id="PF00072">
    <property type="entry name" value="Response_reg"/>
    <property type="match status" value="1"/>
</dbReference>
<organism evidence="4 5">
    <name type="scientific">Photobacterium atrarenae</name>
    <dbReference type="NCBI Taxonomy" id="865757"/>
    <lineage>
        <taxon>Bacteria</taxon>
        <taxon>Pseudomonadati</taxon>
        <taxon>Pseudomonadota</taxon>
        <taxon>Gammaproteobacteria</taxon>
        <taxon>Vibrionales</taxon>
        <taxon>Vibrionaceae</taxon>
        <taxon>Photobacterium</taxon>
    </lineage>
</organism>
<dbReference type="InterPro" id="IPR050595">
    <property type="entry name" value="Bact_response_regulator"/>
</dbReference>
<dbReference type="InterPro" id="IPR003594">
    <property type="entry name" value="HATPase_dom"/>
</dbReference>
<proteinExistence type="predicted"/>
<keyword evidence="1 2" id="KW-0597">Phosphoprotein</keyword>
<dbReference type="Pfam" id="PF13581">
    <property type="entry name" value="HATPase_c_2"/>
    <property type="match status" value="1"/>
</dbReference>
<dbReference type="RefSeq" id="WP_255387949.1">
    <property type="nucleotide sequence ID" value="NZ_CP101508.1"/>
</dbReference>
<dbReference type="Gene3D" id="3.40.50.2300">
    <property type="match status" value="1"/>
</dbReference>
<evidence type="ECO:0000259" key="3">
    <source>
        <dbReference type="PROSITE" id="PS50110"/>
    </source>
</evidence>
<accession>A0ABY5GD05</accession>
<evidence type="ECO:0000313" key="5">
    <source>
        <dbReference type="Proteomes" id="UP001057998"/>
    </source>
</evidence>
<feature type="domain" description="Response regulatory" evidence="3">
    <location>
        <begin position="141"/>
        <end position="256"/>
    </location>
</feature>
<reference evidence="4" key="1">
    <citation type="submission" date="2022-07" db="EMBL/GenBank/DDBJ databases">
        <title>Genome sequencing of Photobacterium atrarenae GJH2-4.</title>
        <authorList>
            <person name="Park S.-J."/>
        </authorList>
    </citation>
    <scope>NUCLEOTIDE SEQUENCE</scope>
    <source>
        <strain evidence="4">GJH2-4</strain>
    </source>
</reference>
<dbReference type="PROSITE" id="PS50110">
    <property type="entry name" value="RESPONSE_REGULATORY"/>
    <property type="match status" value="1"/>
</dbReference>
<dbReference type="Pfam" id="PF07228">
    <property type="entry name" value="SpoIIE"/>
    <property type="match status" value="1"/>
</dbReference>
<dbReference type="InterPro" id="IPR001789">
    <property type="entry name" value="Sig_transdc_resp-reg_receiver"/>
</dbReference>
<dbReference type="InterPro" id="IPR036890">
    <property type="entry name" value="HATPase_C_sf"/>
</dbReference>
<feature type="modified residue" description="4-aspartylphosphate" evidence="2">
    <location>
        <position position="189"/>
    </location>
</feature>
<dbReference type="Proteomes" id="UP001057998">
    <property type="component" value="Chromosome 1"/>
</dbReference>
<dbReference type="PANTHER" id="PTHR44591">
    <property type="entry name" value="STRESS RESPONSE REGULATOR PROTEIN 1"/>
    <property type="match status" value="1"/>
</dbReference>
<evidence type="ECO:0000256" key="1">
    <source>
        <dbReference type="ARBA" id="ARBA00022553"/>
    </source>
</evidence>
<evidence type="ECO:0000313" key="4">
    <source>
        <dbReference type="EMBL" id="UTV26741.1"/>
    </source>
</evidence>
<keyword evidence="5" id="KW-1185">Reference proteome</keyword>
<gene>
    <name evidence="4" type="ORF">NNL38_10270</name>
</gene>
<dbReference type="EMBL" id="CP101508">
    <property type="protein sequence ID" value="UTV26741.1"/>
    <property type="molecule type" value="Genomic_DNA"/>
</dbReference>
<dbReference type="Gene3D" id="3.30.565.10">
    <property type="entry name" value="Histidine kinase-like ATPase, C-terminal domain"/>
    <property type="match status" value="1"/>
</dbReference>
<dbReference type="CDD" id="cd16936">
    <property type="entry name" value="HATPase_RsbW-like"/>
    <property type="match status" value="1"/>
</dbReference>
<dbReference type="Gene3D" id="3.60.40.10">
    <property type="entry name" value="PPM-type phosphatase domain"/>
    <property type="match status" value="1"/>
</dbReference>
<protein>
    <submittedName>
        <fullName evidence="4">Response regulator</fullName>
    </submittedName>
</protein>
<dbReference type="SUPFAM" id="SSF52172">
    <property type="entry name" value="CheY-like"/>
    <property type="match status" value="1"/>
</dbReference>
<evidence type="ECO:0000256" key="2">
    <source>
        <dbReference type="PROSITE-ProRule" id="PRU00169"/>
    </source>
</evidence>